<dbReference type="InterPro" id="IPR009057">
    <property type="entry name" value="Homeodomain-like_sf"/>
</dbReference>
<dbReference type="Gene3D" id="1.10.10.60">
    <property type="entry name" value="Homeodomain-like"/>
    <property type="match status" value="1"/>
</dbReference>
<dbReference type="SUPFAM" id="SSF46689">
    <property type="entry name" value="Homeodomain-like"/>
    <property type="match status" value="1"/>
</dbReference>
<dbReference type="InterPro" id="IPR011075">
    <property type="entry name" value="TetR_C"/>
</dbReference>
<evidence type="ECO:0000256" key="1">
    <source>
        <dbReference type="ARBA" id="ARBA00023015"/>
    </source>
</evidence>
<evidence type="ECO:0000256" key="2">
    <source>
        <dbReference type="ARBA" id="ARBA00023125"/>
    </source>
</evidence>
<keyword evidence="1" id="KW-0805">Transcription regulation</keyword>
<dbReference type="Proteomes" id="UP001318321">
    <property type="component" value="Unassembled WGS sequence"/>
</dbReference>
<dbReference type="RefSeq" id="WP_167111715.1">
    <property type="nucleotide sequence ID" value="NZ_JAAQTO010000013.1"/>
</dbReference>
<dbReference type="EMBL" id="JAAQTO010000013">
    <property type="protein sequence ID" value="NIC04811.1"/>
    <property type="molecule type" value="Genomic_DNA"/>
</dbReference>
<evidence type="ECO:0000313" key="6">
    <source>
        <dbReference type="EMBL" id="NIC04811.1"/>
    </source>
</evidence>
<dbReference type="Pfam" id="PF16925">
    <property type="entry name" value="TetR_C_13"/>
    <property type="match status" value="1"/>
</dbReference>
<dbReference type="Pfam" id="PF00440">
    <property type="entry name" value="TetR_N"/>
    <property type="match status" value="1"/>
</dbReference>
<dbReference type="InterPro" id="IPR001647">
    <property type="entry name" value="HTH_TetR"/>
</dbReference>
<evidence type="ECO:0000259" key="5">
    <source>
        <dbReference type="PROSITE" id="PS50977"/>
    </source>
</evidence>
<feature type="DNA-binding region" description="H-T-H motif" evidence="4">
    <location>
        <begin position="32"/>
        <end position="51"/>
    </location>
</feature>
<organism evidence="6 7">
    <name type="scientific">Billgrantia bachuensis</name>
    <dbReference type="NCBI Taxonomy" id="2717286"/>
    <lineage>
        <taxon>Bacteria</taxon>
        <taxon>Pseudomonadati</taxon>
        <taxon>Pseudomonadota</taxon>
        <taxon>Gammaproteobacteria</taxon>
        <taxon>Oceanospirillales</taxon>
        <taxon>Halomonadaceae</taxon>
        <taxon>Billgrantia</taxon>
    </lineage>
</organism>
<name>A0ABX0PNZ7_9GAMM</name>
<dbReference type="PANTHER" id="PTHR47506">
    <property type="entry name" value="TRANSCRIPTIONAL REGULATORY PROTEIN"/>
    <property type="match status" value="1"/>
</dbReference>
<keyword evidence="7" id="KW-1185">Reference proteome</keyword>
<evidence type="ECO:0000256" key="4">
    <source>
        <dbReference type="PROSITE-ProRule" id="PRU00335"/>
    </source>
</evidence>
<proteinExistence type="predicted"/>
<feature type="domain" description="HTH tetR-type" evidence="5">
    <location>
        <begin position="9"/>
        <end position="69"/>
    </location>
</feature>
<dbReference type="Gene3D" id="1.10.357.10">
    <property type="entry name" value="Tetracycline Repressor, domain 2"/>
    <property type="match status" value="1"/>
</dbReference>
<keyword evidence="3" id="KW-0804">Transcription</keyword>
<dbReference type="InterPro" id="IPR036271">
    <property type="entry name" value="Tet_transcr_reg_TetR-rel_C_sf"/>
</dbReference>
<accession>A0ABX0PNZ7</accession>
<evidence type="ECO:0000313" key="7">
    <source>
        <dbReference type="Proteomes" id="UP001318321"/>
    </source>
</evidence>
<evidence type="ECO:0000256" key="3">
    <source>
        <dbReference type="ARBA" id="ARBA00023163"/>
    </source>
</evidence>
<keyword evidence="2 4" id="KW-0238">DNA-binding</keyword>
<protein>
    <submittedName>
        <fullName evidence="6">TetR/AcrR family transcriptional regulator</fullName>
    </submittedName>
</protein>
<gene>
    <name evidence="6" type="ORF">HBJ55_05170</name>
</gene>
<comment type="caution">
    <text evidence="6">The sequence shown here is derived from an EMBL/GenBank/DDBJ whole genome shotgun (WGS) entry which is preliminary data.</text>
</comment>
<sequence>MPQRGRPRGFDREEALRQAMEVFWTQGYDNASLADLTRAMGINAPSLYATFGSKEALFREAVALYVQTEGSGIWEQVETAPTARAAIAHVLRATAEAFTRGDTPRGCMIVLAAPQMQGANAQVCDALKVHRQANGCLLERRLKRAVEEGELPASTDCRALASYFATVQHGMSIQARDGASRETLLAISDCAMSGWEALTGASHEA</sequence>
<dbReference type="PANTHER" id="PTHR47506:SF1">
    <property type="entry name" value="HTH-TYPE TRANSCRIPTIONAL REGULATOR YJDC"/>
    <property type="match status" value="1"/>
</dbReference>
<reference evidence="6 7" key="1">
    <citation type="submission" date="2020-03" db="EMBL/GenBank/DDBJ databases">
        <title>Identification of Halomonas strains.</title>
        <authorList>
            <person name="Xiao Z."/>
            <person name="Dong F."/>
            <person name="Wang Z."/>
            <person name="Zhao J.-Y."/>
        </authorList>
    </citation>
    <scope>NUCLEOTIDE SEQUENCE [LARGE SCALE GENOMIC DNA]</scope>
    <source>
        <strain evidence="6 7">DX6</strain>
    </source>
</reference>
<dbReference type="PROSITE" id="PS50977">
    <property type="entry name" value="HTH_TETR_2"/>
    <property type="match status" value="1"/>
</dbReference>
<dbReference type="SUPFAM" id="SSF48498">
    <property type="entry name" value="Tetracyclin repressor-like, C-terminal domain"/>
    <property type="match status" value="1"/>
</dbReference>